<dbReference type="CDD" id="cd00609">
    <property type="entry name" value="AAT_like"/>
    <property type="match status" value="1"/>
</dbReference>
<accession>A0A107GD42</accession>
<dbReference type="GO" id="GO:1901605">
    <property type="term" value="P:alpha-amino acid metabolic process"/>
    <property type="evidence" value="ECO:0007669"/>
    <property type="project" value="TreeGrafter"/>
</dbReference>
<gene>
    <name evidence="8" type="ORF">WT44_28145</name>
</gene>
<feature type="domain" description="Aminotransferase class I/classII large" evidence="7">
    <location>
        <begin position="48"/>
        <end position="390"/>
    </location>
</feature>
<dbReference type="InterPro" id="IPR004839">
    <property type="entry name" value="Aminotransferase_I/II_large"/>
</dbReference>
<dbReference type="RefSeq" id="WP_059960502.1">
    <property type="nucleotide sequence ID" value="NZ_CP156687.1"/>
</dbReference>
<dbReference type="InterPro" id="IPR015422">
    <property type="entry name" value="PyrdxlP-dep_Trfase_small"/>
</dbReference>
<dbReference type="Pfam" id="PF00155">
    <property type="entry name" value="Aminotran_1_2"/>
    <property type="match status" value="1"/>
</dbReference>
<evidence type="ECO:0000313" key="8">
    <source>
        <dbReference type="EMBL" id="KWA55106.1"/>
    </source>
</evidence>
<name>A0A107GD42_9BURK</name>
<comment type="cofactor">
    <cofactor evidence="1">
        <name>pyridoxal 5'-phosphate</name>
        <dbReference type="ChEBI" id="CHEBI:597326"/>
    </cofactor>
</comment>
<dbReference type="STRING" id="1503054.WT74_20050"/>
<proteinExistence type="inferred from homology"/>
<dbReference type="GeneID" id="93057922"/>
<dbReference type="PANTHER" id="PTHR42790">
    <property type="entry name" value="AMINOTRANSFERASE"/>
    <property type="match status" value="1"/>
</dbReference>
<dbReference type="EMBL" id="LPHB01000072">
    <property type="protein sequence ID" value="KWA55106.1"/>
    <property type="molecule type" value="Genomic_DNA"/>
</dbReference>
<dbReference type="FunFam" id="3.40.640.10:FF:000053">
    <property type="entry name" value="Aminotransferase, class I"/>
    <property type="match status" value="1"/>
</dbReference>
<dbReference type="Gene3D" id="3.40.640.10">
    <property type="entry name" value="Type I PLP-dependent aspartate aminotransferase-like (Major domain)"/>
    <property type="match status" value="1"/>
</dbReference>
<reference evidence="8 9" key="1">
    <citation type="submission" date="2015-11" db="EMBL/GenBank/DDBJ databases">
        <title>Expanding the genomic diversity of Burkholderia species for the development of highly accurate diagnostics.</title>
        <authorList>
            <person name="Sahl J."/>
            <person name="Keim P."/>
            <person name="Wagner D."/>
        </authorList>
    </citation>
    <scope>NUCLEOTIDE SEQUENCE [LARGE SCALE GENOMIC DNA]</scope>
    <source>
        <strain evidence="8 9">MSMB1960WGS</strain>
    </source>
</reference>
<evidence type="ECO:0000256" key="5">
    <source>
        <dbReference type="ARBA" id="ARBA00022679"/>
    </source>
</evidence>
<protein>
    <submittedName>
        <fullName evidence="8">Aspartate aminotransferase</fullName>
    </submittedName>
</protein>
<dbReference type="Gene3D" id="3.90.1150.10">
    <property type="entry name" value="Aspartate Aminotransferase, domain 1"/>
    <property type="match status" value="1"/>
</dbReference>
<dbReference type="SUPFAM" id="SSF53383">
    <property type="entry name" value="PLP-dependent transferases"/>
    <property type="match status" value="1"/>
</dbReference>
<evidence type="ECO:0000256" key="6">
    <source>
        <dbReference type="ARBA" id="ARBA00022898"/>
    </source>
</evidence>
<comment type="caution">
    <text evidence="8">The sequence shown here is derived from an EMBL/GenBank/DDBJ whole genome shotgun (WGS) entry which is preliminary data.</text>
</comment>
<evidence type="ECO:0000313" key="9">
    <source>
        <dbReference type="Proteomes" id="UP000068603"/>
    </source>
</evidence>
<sequence length="400" mass="43720">MNDIVLAMRARGIKSSAVRELLEYSKMPGVISLAGGIPASDLFDMEGIDEALAAILRDEHRDLFQYGLTEGEVTLREQIARWAGTLGIPAPAESMLITSGSQQGLDLVARVLFDQGDRVLVERPAYVAALQVFQFVGAQVDGIRGGPDGLDLDQVERELRRGGVKAIYINPNFANPTGYTIPLAQRIALVELSLRHGCAIIEDDPYGQLRFSGEPIPSLLEIASAQPGGNRTVCYLSTFSKVFSPGVRVGWIVLPPALRPPTAVAKQAFDLHTSTLTQNIVARYLASGRLAGRLDVLRAAYRKRRDALTHALRDAFGDDLQFNEPDGGMFLWCRFARQVPAERVLEAAIREKVVFVPGKAFYASDPEPDTLRVSYSMLSDENAGEAARRLKRAWDAVAGN</sequence>
<dbReference type="InterPro" id="IPR015424">
    <property type="entry name" value="PyrdxlP-dep_Trfase"/>
</dbReference>
<keyword evidence="4 8" id="KW-0032">Aminotransferase</keyword>
<dbReference type="InterPro" id="IPR015421">
    <property type="entry name" value="PyrdxlP-dep_Trfase_major"/>
</dbReference>
<dbReference type="PANTHER" id="PTHR42790:SF19">
    <property type="entry name" value="KYNURENINE_ALPHA-AMINOADIPATE AMINOTRANSFERASE, MITOCHONDRIAL"/>
    <property type="match status" value="1"/>
</dbReference>
<evidence type="ECO:0000259" key="7">
    <source>
        <dbReference type="Pfam" id="PF00155"/>
    </source>
</evidence>
<dbReference type="GO" id="GO:0008483">
    <property type="term" value="F:transaminase activity"/>
    <property type="evidence" value="ECO:0007669"/>
    <property type="project" value="UniProtKB-KW"/>
</dbReference>
<dbReference type="InterPro" id="IPR050859">
    <property type="entry name" value="Class-I_PLP-dep_aminotransf"/>
</dbReference>
<dbReference type="GO" id="GO:0030170">
    <property type="term" value="F:pyridoxal phosphate binding"/>
    <property type="evidence" value="ECO:0007669"/>
    <property type="project" value="InterPro"/>
</dbReference>
<evidence type="ECO:0000256" key="3">
    <source>
        <dbReference type="ARBA" id="ARBA00011738"/>
    </source>
</evidence>
<keyword evidence="5 8" id="KW-0808">Transferase</keyword>
<comment type="similarity">
    <text evidence="2">Belongs to the class-I pyridoxal-phosphate-dependent aminotransferase family.</text>
</comment>
<comment type="subunit">
    <text evidence="3">Homodimer.</text>
</comment>
<keyword evidence="6" id="KW-0663">Pyridoxal phosphate</keyword>
<evidence type="ECO:0000256" key="2">
    <source>
        <dbReference type="ARBA" id="ARBA00007441"/>
    </source>
</evidence>
<dbReference type="Proteomes" id="UP000068603">
    <property type="component" value="Unassembled WGS sequence"/>
</dbReference>
<evidence type="ECO:0000256" key="4">
    <source>
        <dbReference type="ARBA" id="ARBA00022576"/>
    </source>
</evidence>
<evidence type="ECO:0000256" key="1">
    <source>
        <dbReference type="ARBA" id="ARBA00001933"/>
    </source>
</evidence>
<dbReference type="AlphaFoldDB" id="A0A107GD42"/>
<organism evidence="8">
    <name type="scientific">Burkholderia stagnalis</name>
    <dbReference type="NCBI Taxonomy" id="1503054"/>
    <lineage>
        <taxon>Bacteria</taxon>
        <taxon>Pseudomonadati</taxon>
        <taxon>Pseudomonadota</taxon>
        <taxon>Betaproteobacteria</taxon>
        <taxon>Burkholderiales</taxon>
        <taxon>Burkholderiaceae</taxon>
        <taxon>Burkholderia</taxon>
        <taxon>Burkholderia cepacia complex</taxon>
    </lineage>
</organism>